<dbReference type="NCBIfam" id="TIGR00632">
    <property type="entry name" value="vsr"/>
    <property type="match status" value="1"/>
</dbReference>
<dbReference type="Gene3D" id="3.40.960.10">
    <property type="entry name" value="VSR Endonuclease"/>
    <property type="match status" value="1"/>
</dbReference>
<protein>
    <recommendedName>
        <fullName evidence="6">Very short patch repair endonuclease</fullName>
        <ecNumber evidence="6">3.1.-.-</ecNumber>
    </recommendedName>
</protein>
<keyword evidence="4 6" id="KW-0378">Hydrolase</keyword>
<gene>
    <name evidence="7" type="ORF">PYTT13_03845</name>
</gene>
<dbReference type="AlphaFoldDB" id="A0A2D2BXL9"/>
<dbReference type="Proteomes" id="UP000229314">
    <property type="component" value="Chromosome"/>
</dbReference>
<evidence type="ECO:0000313" key="8">
    <source>
        <dbReference type="Proteomes" id="UP000229314"/>
    </source>
</evidence>
<comment type="function">
    <text evidence="6">May nick specific sequences that contain T:G mispairs resulting from m5C-deamination.</text>
</comment>
<evidence type="ECO:0000256" key="3">
    <source>
        <dbReference type="ARBA" id="ARBA00022763"/>
    </source>
</evidence>
<reference evidence="7 8" key="1">
    <citation type="submission" date="2017-10" db="EMBL/GenBank/DDBJ databases">
        <title>Complete genome sequence of Paracoccus yeei TT13 isolated from human skin.</title>
        <authorList>
            <person name="Lee K."/>
            <person name="Lim J.Y."/>
            <person name="Hwang I."/>
        </authorList>
    </citation>
    <scope>NUCLEOTIDE SEQUENCE [LARGE SCALE GENOMIC DNA]</scope>
    <source>
        <strain evidence="7 8">TT13</strain>
    </source>
</reference>
<dbReference type="InterPro" id="IPR011335">
    <property type="entry name" value="Restrct_endonuc-II-like"/>
</dbReference>
<dbReference type="EC" id="3.1.-.-" evidence="6"/>
<comment type="similarity">
    <text evidence="6">Belongs to the vsr family.</text>
</comment>
<keyword evidence="2 6" id="KW-0255">Endonuclease</keyword>
<dbReference type="GO" id="GO:0016787">
    <property type="term" value="F:hydrolase activity"/>
    <property type="evidence" value="ECO:0007669"/>
    <property type="project" value="UniProtKB-KW"/>
</dbReference>
<name>A0A2D2BXL9_9RHOB</name>
<dbReference type="GeneID" id="78896807"/>
<dbReference type="RefSeq" id="WP_099648252.1">
    <property type="nucleotide sequence ID" value="NZ_CAJGAB010000021.1"/>
</dbReference>
<evidence type="ECO:0000256" key="5">
    <source>
        <dbReference type="ARBA" id="ARBA00023204"/>
    </source>
</evidence>
<evidence type="ECO:0000256" key="1">
    <source>
        <dbReference type="ARBA" id="ARBA00022722"/>
    </source>
</evidence>
<dbReference type="InterPro" id="IPR004603">
    <property type="entry name" value="DNA_mismatch_endonuc_vsr"/>
</dbReference>
<dbReference type="SUPFAM" id="SSF52980">
    <property type="entry name" value="Restriction endonuclease-like"/>
    <property type="match status" value="1"/>
</dbReference>
<sequence length="165" mass="18617">MTDIVDQQTRSRMMAGIKGKNTRPELSLRRALHARGFRYRLHSSKVHGRPDLVLPKHHAVVFVHGCFWHRHEECRYATTPATRAEFWQAKFGANVARDSAVRGALLATGWRVATIWECALRKPEQVSVATDRLSAWLLTEADTLELGEREVSAPTREGQDVSSSS</sequence>
<keyword evidence="1 6" id="KW-0540">Nuclease</keyword>
<evidence type="ECO:0000256" key="6">
    <source>
        <dbReference type="PIRNR" id="PIRNR018267"/>
    </source>
</evidence>
<accession>A0A2D2BXL9</accession>
<dbReference type="PIRSF" id="PIRSF018267">
    <property type="entry name" value="VSR_endonuc"/>
    <property type="match status" value="1"/>
</dbReference>
<dbReference type="EMBL" id="CP024422">
    <property type="protein sequence ID" value="ATQ55020.1"/>
    <property type="molecule type" value="Genomic_DNA"/>
</dbReference>
<evidence type="ECO:0000256" key="4">
    <source>
        <dbReference type="ARBA" id="ARBA00022801"/>
    </source>
</evidence>
<organism evidence="7 8">
    <name type="scientific">Paracoccus yeei</name>
    <dbReference type="NCBI Taxonomy" id="147645"/>
    <lineage>
        <taxon>Bacteria</taxon>
        <taxon>Pseudomonadati</taxon>
        <taxon>Pseudomonadota</taxon>
        <taxon>Alphaproteobacteria</taxon>
        <taxon>Rhodobacterales</taxon>
        <taxon>Paracoccaceae</taxon>
        <taxon>Paracoccus</taxon>
    </lineage>
</organism>
<keyword evidence="3 6" id="KW-0227">DNA damage</keyword>
<evidence type="ECO:0000313" key="7">
    <source>
        <dbReference type="EMBL" id="ATQ55020.1"/>
    </source>
</evidence>
<proteinExistence type="inferred from homology"/>
<dbReference type="GO" id="GO:0006298">
    <property type="term" value="P:mismatch repair"/>
    <property type="evidence" value="ECO:0007669"/>
    <property type="project" value="UniProtKB-UniRule"/>
</dbReference>
<dbReference type="REBASE" id="223830">
    <property type="entry name" value="V.PyeTT13ORF3850P"/>
</dbReference>
<dbReference type="CDD" id="cd00221">
    <property type="entry name" value="Vsr"/>
    <property type="match status" value="1"/>
</dbReference>
<dbReference type="Pfam" id="PF03852">
    <property type="entry name" value="Vsr"/>
    <property type="match status" value="1"/>
</dbReference>
<evidence type="ECO:0000256" key="2">
    <source>
        <dbReference type="ARBA" id="ARBA00022759"/>
    </source>
</evidence>
<dbReference type="GO" id="GO:0004519">
    <property type="term" value="F:endonuclease activity"/>
    <property type="evidence" value="ECO:0007669"/>
    <property type="project" value="UniProtKB-KW"/>
</dbReference>
<keyword evidence="5 6" id="KW-0234">DNA repair</keyword>